<dbReference type="Pfam" id="PF02518">
    <property type="entry name" value="HATPase_c"/>
    <property type="match status" value="1"/>
</dbReference>
<dbReference type="CDD" id="cd06225">
    <property type="entry name" value="HAMP"/>
    <property type="match status" value="1"/>
</dbReference>
<dbReference type="RefSeq" id="WP_130359186.1">
    <property type="nucleotide sequence ID" value="NZ_SGXC01000002.1"/>
</dbReference>
<dbReference type="NCBIfam" id="TIGR01386">
    <property type="entry name" value="cztS_silS_copS"/>
    <property type="match status" value="1"/>
</dbReference>
<comment type="function">
    <text evidence="14">Member of a two-component regulatory system.</text>
</comment>
<keyword evidence="12 14" id="KW-0902">Two-component regulatory system</keyword>
<comment type="caution">
    <text evidence="17">The sequence shown here is derived from an EMBL/GenBank/DDBJ whole genome shotgun (WGS) entry which is preliminary data.</text>
</comment>
<evidence type="ECO:0000256" key="2">
    <source>
        <dbReference type="ARBA" id="ARBA00004429"/>
    </source>
</evidence>
<dbReference type="CDD" id="cd00082">
    <property type="entry name" value="HisKA"/>
    <property type="match status" value="1"/>
</dbReference>
<dbReference type="PROSITE" id="PS50109">
    <property type="entry name" value="HIS_KIN"/>
    <property type="match status" value="1"/>
</dbReference>
<dbReference type="InterPro" id="IPR036890">
    <property type="entry name" value="HATPase_C_sf"/>
</dbReference>
<evidence type="ECO:0000259" key="15">
    <source>
        <dbReference type="PROSITE" id="PS50109"/>
    </source>
</evidence>
<keyword evidence="6 14" id="KW-0808">Transferase</keyword>
<proteinExistence type="predicted"/>
<evidence type="ECO:0000256" key="11">
    <source>
        <dbReference type="ARBA" id="ARBA00022989"/>
    </source>
</evidence>
<keyword evidence="11 14" id="KW-1133">Transmembrane helix</keyword>
<dbReference type="InterPro" id="IPR003660">
    <property type="entry name" value="HAMP_dom"/>
</dbReference>
<dbReference type="SUPFAM" id="SSF158472">
    <property type="entry name" value="HAMP domain-like"/>
    <property type="match status" value="1"/>
</dbReference>
<evidence type="ECO:0000313" key="17">
    <source>
        <dbReference type="EMBL" id="RZS81409.1"/>
    </source>
</evidence>
<feature type="transmembrane region" description="Helical" evidence="14">
    <location>
        <begin position="12"/>
        <end position="31"/>
    </location>
</feature>
<comment type="subcellular location">
    <subcellularLocation>
        <location evidence="2">Cell inner membrane</location>
        <topology evidence="2">Multi-pass membrane protein</topology>
    </subcellularLocation>
</comment>
<dbReference type="SMART" id="SM00387">
    <property type="entry name" value="HATPase_c"/>
    <property type="match status" value="1"/>
</dbReference>
<dbReference type="InterPro" id="IPR048590">
    <property type="entry name" value="CusS-like_sensor"/>
</dbReference>
<keyword evidence="3 14" id="KW-1003">Cell membrane</keyword>
<keyword evidence="13 14" id="KW-0472">Membrane</keyword>
<dbReference type="Pfam" id="PF00512">
    <property type="entry name" value="HisKA"/>
    <property type="match status" value="1"/>
</dbReference>
<evidence type="ECO:0000256" key="7">
    <source>
        <dbReference type="ARBA" id="ARBA00022692"/>
    </source>
</evidence>
<reference evidence="17 18" key="1">
    <citation type="submission" date="2019-02" db="EMBL/GenBank/DDBJ databases">
        <title>Genomic Encyclopedia of Type Strains, Phase IV (KMG-IV): sequencing the most valuable type-strain genomes for metagenomic binning, comparative biology and taxonomic classification.</title>
        <authorList>
            <person name="Goeker M."/>
        </authorList>
    </citation>
    <scope>NUCLEOTIDE SEQUENCE [LARGE SCALE GENOMIC DNA]</scope>
    <source>
        <strain evidence="17 18">K24</strain>
    </source>
</reference>
<dbReference type="SUPFAM" id="SSF55874">
    <property type="entry name" value="ATPase domain of HSP90 chaperone/DNA topoisomerase II/histidine kinase"/>
    <property type="match status" value="1"/>
</dbReference>
<evidence type="ECO:0000256" key="4">
    <source>
        <dbReference type="ARBA" id="ARBA00022519"/>
    </source>
</evidence>
<accession>A0A4Q7NEJ4</accession>
<dbReference type="InterPro" id="IPR005467">
    <property type="entry name" value="His_kinase_dom"/>
</dbReference>
<dbReference type="PROSITE" id="PS50885">
    <property type="entry name" value="HAMP"/>
    <property type="match status" value="1"/>
</dbReference>
<evidence type="ECO:0000256" key="5">
    <source>
        <dbReference type="ARBA" id="ARBA00022553"/>
    </source>
</evidence>
<dbReference type="InterPro" id="IPR036097">
    <property type="entry name" value="HisK_dim/P_sf"/>
</dbReference>
<dbReference type="Pfam" id="PF00672">
    <property type="entry name" value="HAMP"/>
    <property type="match status" value="1"/>
</dbReference>
<protein>
    <recommendedName>
        <fullName evidence="14">Sensor protein</fullName>
        <ecNumber evidence="14">2.7.13.3</ecNumber>
    </recommendedName>
</protein>
<gene>
    <name evidence="17" type="ORF">EV675_4032</name>
</gene>
<dbReference type="PANTHER" id="PTHR45436">
    <property type="entry name" value="SENSOR HISTIDINE KINASE YKOH"/>
    <property type="match status" value="1"/>
</dbReference>
<feature type="transmembrane region" description="Helical" evidence="14">
    <location>
        <begin position="160"/>
        <end position="179"/>
    </location>
</feature>
<dbReference type="PRINTS" id="PR00344">
    <property type="entry name" value="BCTRLSENSOR"/>
</dbReference>
<dbReference type="InterPro" id="IPR050428">
    <property type="entry name" value="TCS_sensor_his_kinase"/>
</dbReference>
<dbReference type="EC" id="2.7.13.3" evidence="14"/>
<dbReference type="EMBL" id="SGXC01000002">
    <property type="protein sequence ID" value="RZS81409.1"/>
    <property type="molecule type" value="Genomic_DNA"/>
</dbReference>
<feature type="domain" description="HAMP" evidence="16">
    <location>
        <begin position="180"/>
        <end position="233"/>
    </location>
</feature>
<organism evidence="17 18">
    <name type="scientific">Pigmentiphaga kullae</name>
    <dbReference type="NCBI Taxonomy" id="151784"/>
    <lineage>
        <taxon>Bacteria</taxon>
        <taxon>Pseudomonadati</taxon>
        <taxon>Pseudomonadota</taxon>
        <taxon>Betaproteobacteria</taxon>
        <taxon>Burkholderiales</taxon>
        <taxon>Alcaligenaceae</taxon>
        <taxon>Pigmentiphaga</taxon>
    </lineage>
</organism>
<dbReference type="InterPro" id="IPR003594">
    <property type="entry name" value="HATPase_dom"/>
</dbReference>
<dbReference type="InterPro" id="IPR003661">
    <property type="entry name" value="HisK_dim/P_dom"/>
</dbReference>
<evidence type="ECO:0000256" key="14">
    <source>
        <dbReference type="RuleBase" id="RU364088"/>
    </source>
</evidence>
<dbReference type="CDD" id="cd00075">
    <property type="entry name" value="HATPase"/>
    <property type="match status" value="1"/>
</dbReference>
<keyword evidence="5" id="KW-0597">Phosphoprotein</keyword>
<keyword evidence="9 14" id="KW-0418">Kinase</keyword>
<dbReference type="Gene3D" id="3.30.565.10">
    <property type="entry name" value="Histidine kinase-like ATPase, C-terminal domain"/>
    <property type="match status" value="1"/>
</dbReference>
<dbReference type="Gene3D" id="6.10.340.10">
    <property type="match status" value="1"/>
</dbReference>
<dbReference type="Proteomes" id="UP000292445">
    <property type="component" value="Unassembled WGS sequence"/>
</dbReference>
<evidence type="ECO:0000256" key="10">
    <source>
        <dbReference type="ARBA" id="ARBA00022840"/>
    </source>
</evidence>
<keyword evidence="8 14" id="KW-0547">Nucleotide-binding</keyword>
<dbReference type="SUPFAM" id="SSF47384">
    <property type="entry name" value="Homodimeric domain of signal transducing histidine kinase"/>
    <property type="match status" value="1"/>
</dbReference>
<dbReference type="SMART" id="SM00304">
    <property type="entry name" value="HAMP"/>
    <property type="match status" value="1"/>
</dbReference>
<evidence type="ECO:0000256" key="8">
    <source>
        <dbReference type="ARBA" id="ARBA00022741"/>
    </source>
</evidence>
<evidence type="ECO:0000259" key="16">
    <source>
        <dbReference type="PROSITE" id="PS50885"/>
    </source>
</evidence>
<evidence type="ECO:0000256" key="9">
    <source>
        <dbReference type="ARBA" id="ARBA00022777"/>
    </source>
</evidence>
<dbReference type="GO" id="GO:0005886">
    <property type="term" value="C:plasma membrane"/>
    <property type="evidence" value="ECO:0007669"/>
    <property type="project" value="UniProtKB-SubCell"/>
</dbReference>
<evidence type="ECO:0000256" key="1">
    <source>
        <dbReference type="ARBA" id="ARBA00000085"/>
    </source>
</evidence>
<evidence type="ECO:0000256" key="3">
    <source>
        <dbReference type="ARBA" id="ARBA00022475"/>
    </source>
</evidence>
<dbReference type="SMART" id="SM00388">
    <property type="entry name" value="HisKA"/>
    <property type="match status" value="1"/>
</dbReference>
<dbReference type="InterPro" id="IPR006290">
    <property type="entry name" value="CztS_silS_copS"/>
</dbReference>
<evidence type="ECO:0000256" key="12">
    <source>
        <dbReference type="ARBA" id="ARBA00023012"/>
    </source>
</evidence>
<feature type="domain" description="Histidine kinase" evidence="15">
    <location>
        <begin position="241"/>
        <end position="455"/>
    </location>
</feature>
<sequence length="468" mass="50497">MRPFSLTTRLTTFFSLSSAAVLLGLGALIAISMDRHFAHEDFAVLEEKAGLVRGIAQVADPAAMPQRLGTALQNHPGLVALVRTEQGAVLHATGGFEFDAAVSAARALPAGVTEFTWRQDGAEYRGLRTMAGKPGSELLVIVGLATEIHAHFMHGFLHSLVLYVVLSALVSGVFGWWAARSGLAPLRTMAAQARAVTAQKLDQRMPVEAVPPEMADLASTLNAMLARLQDDFRRLSEFSSDLAHELRTPLTNLLTQTHVVLAQPREAGKYREILASNEEELQRLSRMVSDMLYLAKMEHGITLPQAEAIAVQDEVNALFEFYEALAEDKAVALRLSGQGRIVGDRLMLRRALSNLLSNALRYTPGKGAIDVDIACDEVSVTIGVENDGKEIPAELIPSLFDRFFRADKSRARPDSESAGLGLSITRAIMVAHGGHIAAGSAAGRTRFTLVFPVRHAPDASLAPDARGQ</sequence>
<dbReference type="GO" id="GO:0005524">
    <property type="term" value="F:ATP binding"/>
    <property type="evidence" value="ECO:0007669"/>
    <property type="project" value="UniProtKB-KW"/>
</dbReference>
<keyword evidence="10 14" id="KW-0067">ATP-binding</keyword>
<comment type="catalytic activity">
    <reaction evidence="1 14">
        <text>ATP + protein L-histidine = ADP + protein N-phospho-L-histidine.</text>
        <dbReference type="EC" id="2.7.13.3"/>
    </reaction>
</comment>
<dbReference type="FunFam" id="1.10.287.130:FF:000001">
    <property type="entry name" value="Two-component sensor histidine kinase"/>
    <property type="match status" value="1"/>
</dbReference>
<evidence type="ECO:0000256" key="6">
    <source>
        <dbReference type="ARBA" id="ARBA00022679"/>
    </source>
</evidence>
<dbReference type="AlphaFoldDB" id="A0A4Q7NEJ4"/>
<evidence type="ECO:0000256" key="13">
    <source>
        <dbReference type="ARBA" id="ARBA00023136"/>
    </source>
</evidence>
<dbReference type="OrthoDB" id="9786919at2"/>
<name>A0A4Q7NEJ4_9BURK</name>
<dbReference type="PANTHER" id="PTHR45436:SF15">
    <property type="entry name" value="SENSOR HISTIDINE KINASE CUSS"/>
    <property type="match status" value="1"/>
</dbReference>
<keyword evidence="4 14" id="KW-0997">Cell inner membrane</keyword>
<keyword evidence="18" id="KW-1185">Reference proteome</keyword>
<dbReference type="Pfam" id="PF21085">
    <property type="entry name" value="CusS"/>
    <property type="match status" value="1"/>
</dbReference>
<dbReference type="GO" id="GO:0000155">
    <property type="term" value="F:phosphorelay sensor kinase activity"/>
    <property type="evidence" value="ECO:0007669"/>
    <property type="project" value="InterPro"/>
</dbReference>
<dbReference type="InterPro" id="IPR004358">
    <property type="entry name" value="Sig_transdc_His_kin-like_C"/>
</dbReference>
<dbReference type="Gene3D" id="1.10.287.130">
    <property type="match status" value="1"/>
</dbReference>
<evidence type="ECO:0000313" key="18">
    <source>
        <dbReference type="Proteomes" id="UP000292445"/>
    </source>
</evidence>
<keyword evidence="7 14" id="KW-0812">Transmembrane</keyword>